<keyword evidence="20" id="KW-1185">Reference proteome</keyword>
<dbReference type="SUPFAM" id="SSF53187">
    <property type="entry name" value="Zn-dependent exopeptidases"/>
    <property type="match status" value="1"/>
</dbReference>
<keyword evidence="6" id="KW-0862">Zinc</keyword>
<keyword evidence="5" id="KW-0378">Hydrolase</keyword>
<comment type="cofactor">
    <cofactor evidence="1">
        <name>Co(2+)</name>
        <dbReference type="ChEBI" id="CHEBI:48828"/>
    </cofactor>
</comment>
<evidence type="ECO:0000256" key="15">
    <source>
        <dbReference type="ARBA" id="ARBA00076004"/>
    </source>
</evidence>
<evidence type="ECO:0000313" key="20">
    <source>
        <dbReference type="Proteomes" id="UP000198619"/>
    </source>
</evidence>
<evidence type="ECO:0000256" key="11">
    <source>
        <dbReference type="ARBA" id="ARBA00044252"/>
    </source>
</evidence>
<evidence type="ECO:0000256" key="5">
    <source>
        <dbReference type="ARBA" id="ARBA00022801"/>
    </source>
</evidence>
<keyword evidence="3" id="KW-0645">Protease</keyword>
<evidence type="ECO:0000256" key="4">
    <source>
        <dbReference type="ARBA" id="ARBA00022723"/>
    </source>
</evidence>
<sequence>MNNRILGKVSKYEVFKYFEDISKIPRGSGNEKAISDYLVSFSKSLGLEVIQDEFLNVIIRKNGTVGYENSPMITIQGHIDMVCEKNGEIEHDFEKDPIKLRVDGDYIYATNTTLGADNGIAVAYAMALLASKDLSHAPLEVFLTAEEETGMGGALGIDPKNIKGKTLINIDSEEEGKLLVSCAGGVRTEVSIPIERIDSPISEAADCVIKIRGLQGGHSGMDIDKERGNANKIMGRFLNKLSRRLDIYLIDINGGAKDNAIPRECDATIKIYSSSLELLKDRVNMFNDIVKNELASSDKDINIDLEMLDKKKSKCLSKSCTEKVIKFLYLMPNGIYSMSKNIEGLVQSSSNIGTISTKEDHIVIRSAVRSSVESLKSDIVDMTKALAILVGANISVESDYPAWQYEKESRARDVFSNVYEKMYGKKPEVTAIHAGLECGLFKKKFENVDMISFGPDLHDVHTPNEHMNIKSVERCWDYLVEVLKELK</sequence>
<dbReference type="EMBL" id="FOKI01000010">
    <property type="protein sequence ID" value="SFB05411.1"/>
    <property type="molecule type" value="Genomic_DNA"/>
</dbReference>
<dbReference type="CDD" id="cd03890">
    <property type="entry name" value="M20_pepD"/>
    <property type="match status" value="1"/>
</dbReference>
<proteinExistence type="inferred from homology"/>
<dbReference type="Pfam" id="PF01546">
    <property type="entry name" value="Peptidase_M20"/>
    <property type="match status" value="1"/>
</dbReference>
<feature type="domain" description="Peptidase M20 dimerisation" evidence="18">
    <location>
        <begin position="210"/>
        <end position="295"/>
    </location>
</feature>
<evidence type="ECO:0000256" key="10">
    <source>
        <dbReference type="ARBA" id="ARBA00038976"/>
    </source>
</evidence>
<evidence type="ECO:0000256" key="17">
    <source>
        <dbReference type="ARBA" id="ARBA00078074"/>
    </source>
</evidence>
<dbReference type="Gene3D" id="3.40.630.10">
    <property type="entry name" value="Zn peptidases"/>
    <property type="match status" value="2"/>
</dbReference>
<dbReference type="NCBIfam" id="TIGR01893">
    <property type="entry name" value="aa-his-dipept"/>
    <property type="match status" value="1"/>
</dbReference>
<reference evidence="19 20" key="1">
    <citation type="submission" date="2016-10" db="EMBL/GenBank/DDBJ databases">
        <authorList>
            <person name="de Groot N.N."/>
        </authorList>
    </citation>
    <scope>NUCLEOTIDE SEQUENCE [LARGE SCALE GENOMIC DNA]</scope>
    <source>
        <strain evidence="19 20">DSM 12271</strain>
    </source>
</reference>
<dbReference type="STRING" id="84698.SAMN04488528_101043"/>
<evidence type="ECO:0000256" key="14">
    <source>
        <dbReference type="ARBA" id="ARBA00075285"/>
    </source>
</evidence>
<evidence type="ECO:0000256" key="12">
    <source>
        <dbReference type="ARBA" id="ARBA00061423"/>
    </source>
</evidence>
<name>A0A1I0XWN5_9CLOT</name>
<keyword evidence="4" id="KW-0479">Metal-binding</keyword>
<gene>
    <name evidence="19" type="ORF">SAMN04488528_101043</name>
</gene>
<organism evidence="19 20">
    <name type="scientific">Clostridium frigidicarnis</name>
    <dbReference type="NCBI Taxonomy" id="84698"/>
    <lineage>
        <taxon>Bacteria</taxon>
        <taxon>Bacillati</taxon>
        <taxon>Bacillota</taxon>
        <taxon>Clostridia</taxon>
        <taxon>Eubacteriales</taxon>
        <taxon>Clostridiaceae</taxon>
        <taxon>Clostridium</taxon>
    </lineage>
</organism>
<evidence type="ECO:0000256" key="8">
    <source>
        <dbReference type="ARBA" id="ARBA00023285"/>
    </source>
</evidence>
<dbReference type="Proteomes" id="UP000198619">
    <property type="component" value="Unassembled WGS sequence"/>
</dbReference>
<evidence type="ECO:0000256" key="9">
    <source>
        <dbReference type="ARBA" id="ARBA00036421"/>
    </source>
</evidence>
<dbReference type="GO" id="GO:0046872">
    <property type="term" value="F:metal ion binding"/>
    <property type="evidence" value="ECO:0007669"/>
    <property type="project" value="UniProtKB-KW"/>
</dbReference>
<dbReference type="PANTHER" id="PTHR43501">
    <property type="entry name" value="CYTOSOL NON-SPECIFIC DIPEPTIDASE"/>
    <property type="match status" value="1"/>
</dbReference>
<dbReference type="RefSeq" id="WP_090040439.1">
    <property type="nucleotide sequence ID" value="NZ_FOKI01000010.1"/>
</dbReference>
<evidence type="ECO:0000256" key="6">
    <source>
        <dbReference type="ARBA" id="ARBA00022833"/>
    </source>
</evidence>
<evidence type="ECO:0000313" key="19">
    <source>
        <dbReference type="EMBL" id="SFB05411.1"/>
    </source>
</evidence>
<dbReference type="PANTHER" id="PTHR43501:SF1">
    <property type="entry name" value="CYTOSOL NON-SPECIFIC DIPEPTIDASE"/>
    <property type="match status" value="1"/>
</dbReference>
<dbReference type="Pfam" id="PF07687">
    <property type="entry name" value="M20_dimer"/>
    <property type="match status" value="1"/>
</dbReference>
<dbReference type="InterPro" id="IPR001160">
    <property type="entry name" value="Peptidase_M20C"/>
</dbReference>
<dbReference type="OrthoDB" id="9773892at2"/>
<comment type="similarity">
    <text evidence="12">Belongs to the peptidase M20C family.</text>
</comment>
<comment type="catalytic activity">
    <reaction evidence="9">
        <text>Hydrolysis of dipeptides, preferentially hydrophobic dipeptides including prolyl amino acids.</text>
        <dbReference type="EC" id="3.4.13.18"/>
    </reaction>
</comment>
<evidence type="ECO:0000256" key="3">
    <source>
        <dbReference type="ARBA" id="ARBA00022670"/>
    </source>
</evidence>
<dbReference type="FunFam" id="3.40.630.10:FF:000072">
    <property type="entry name" value="Aminoacyl-histidine dipeptidase"/>
    <property type="match status" value="1"/>
</dbReference>
<dbReference type="AlphaFoldDB" id="A0A1I0XWN5"/>
<dbReference type="GO" id="GO:0005829">
    <property type="term" value="C:cytosol"/>
    <property type="evidence" value="ECO:0007669"/>
    <property type="project" value="TreeGrafter"/>
</dbReference>
<evidence type="ECO:0000256" key="13">
    <source>
        <dbReference type="ARBA" id="ARBA00071271"/>
    </source>
</evidence>
<dbReference type="PRINTS" id="PR00934">
    <property type="entry name" value="XHISDIPTASE"/>
</dbReference>
<keyword evidence="7" id="KW-0482">Metalloprotease</keyword>
<dbReference type="PIRSF" id="PIRSF016599">
    <property type="entry name" value="Xaa-His_dipept"/>
    <property type="match status" value="1"/>
</dbReference>
<dbReference type="GO" id="GO:0070573">
    <property type="term" value="F:metallodipeptidase activity"/>
    <property type="evidence" value="ECO:0007669"/>
    <property type="project" value="TreeGrafter"/>
</dbReference>
<evidence type="ECO:0000256" key="7">
    <source>
        <dbReference type="ARBA" id="ARBA00023049"/>
    </source>
</evidence>
<comment type="cofactor">
    <cofactor evidence="2">
        <name>Zn(2+)</name>
        <dbReference type="ChEBI" id="CHEBI:29105"/>
    </cofactor>
</comment>
<protein>
    <recommendedName>
        <fullName evidence="13">Cytosol non-specific dipeptidase</fullName>
        <ecNumber evidence="10">3.4.13.18</ecNumber>
    </recommendedName>
    <alternativeName>
        <fullName evidence="16">Aminoacyl-histidine dipeptidase</fullName>
    </alternativeName>
    <alternativeName>
        <fullName evidence="15">Beta-alanyl-histidine dipeptidase</fullName>
    </alternativeName>
    <alternativeName>
        <fullName evidence="14">Carnosinase</fullName>
    </alternativeName>
    <alternativeName>
        <fullName evidence="11">Peptidase D</fullName>
    </alternativeName>
    <alternativeName>
        <fullName evidence="17">Xaa-His dipeptidase</fullName>
    </alternativeName>
</protein>
<dbReference type="GO" id="GO:0006508">
    <property type="term" value="P:proteolysis"/>
    <property type="evidence" value="ECO:0007669"/>
    <property type="project" value="UniProtKB-KW"/>
</dbReference>
<accession>A0A1I0XWN5</accession>
<evidence type="ECO:0000256" key="2">
    <source>
        <dbReference type="ARBA" id="ARBA00001947"/>
    </source>
</evidence>
<dbReference type="EC" id="3.4.13.18" evidence="10"/>
<evidence type="ECO:0000256" key="1">
    <source>
        <dbReference type="ARBA" id="ARBA00001941"/>
    </source>
</evidence>
<dbReference type="InterPro" id="IPR011650">
    <property type="entry name" value="Peptidase_M20_dimer"/>
</dbReference>
<dbReference type="InterPro" id="IPR002933">
    <property type="entry name" value="Peptidase_M20"/>
</dbReference>
<keyword evidence="8" id="KW-0170">Cobalt</keyword>
<evidence type="ECO:0000259" key="18">
    <source>
        <dbReference type="Pfam" id="PF07687"/>
    </source>
</evidence>
<evidence type="ECO:0000256" key="16">
    <source>
        <dbReference type="ARBA" id="ARBA00077688"/>
    </source>
</evidence>
<dbReference type="FunFam" id="3.40.630.10:FF:000015">
    <property type="entry name" value="Aminoacyl-histidine dipeptidase PepD"/>
    <property type="match status" value="1"/>
</dbReference>